<dbReference type="GO" id="GO:0005524">
    <property type="term" value="F:ATP binding"/>
    <property type="evidence" value="ECO:0007669"/>
    <property type="project" value="UniProtKB-KW"/>
</dbReference>
<keyword evidence="3" id="KW-0067">ATP-binding</keyword>
<reference evidence="3 4" key="1">
    <citation type="submission" date="2020-10" db="EMBL/GenBank/DDBJ databases">
        <title>Connecting structure to function with the recovery of over 1000 high-quality activated sludge metagenome-assembled genomes encoding full-length rRNA genes using long-read sequencing.</title>
        <authorList>
            <person name="Singleton C.M."/>
            <person name="Petriglieri F."/>
            <person name="Kristensen J.M."/>
            <person name="Kirkegaard R.H."/>
            <person name="Michaelsen T.Y."/>
            <person name="Andersen M.H."/>
            <person name="Karst S.M."/>
            <person name="Dueholm M.S."/>
            <person name="Nielsen P.H."/>
            <person name="Albertsen M."/>
        </authorList>
    </citation>
    <scope>NUCLEOTIDE SEQUENCE [LARGE SCALE GENOMIC DNA]</scope>
    <source>
        <strain evidence="3">Fred_18-Q3-R57-64_BAT3C.720</strain>
    </source>
</reference>
<dbReference type="Pfam" id="PF13538">
    <property type="entry name" value="UvrD_C_2"/>
    <property type="match status" value="1"/>
</dbReference>
<evidence type="ECO:0000313" key="3">
    <source>
        <dbReference type="EMBL" id="MBK7954322.1"/>
    </source>
</evidence>
<organism evidence="3 4">
    <name type="scientific">Candidatus Accumulibacter affinis</name>
    <dbReference type="NCBI Taxonomy" id="2954384"/>
    <lineage>
        <taxon>Bacteria</taxon>
        <taxon>Pseudomonadati</taxon>
        <taxon>Pseudomonadota</taxon>
        <taxon>Betaproteobacteria</taxon>
        <taxon>Candidatus Accumulibacter</taxon>
    </lineage>
</organism>
<dbReference type="InterPro" id="IPR000212">
    <property type="entry name" value="DNA_helicase_UvrD/REP"/>
</dbReference>
<keyword evidence="3" id="KW-0547">Nucleotide-binding</keyword>
<dbReference type="GO" id="GO:0003677">
    <property type="term" value="F:DNA binding"/>
    <property type="evidence" value="ECO:0007669"/>
    <property type="project" value="InterPro"/>
</dbReference>
<dbReference type="PANTHER" id="PTHR11070:SF2">
    <property type="entry name" value="ATP-DEPENDENT DNA HELICASE SRS2"/>
    <property type="match status" value="1"/>
</dbReference>
<proteinExistence type="predicted"/>
<name>A0A935TDE1_9PROT</name>
<dbReference type="PANTHER" id="PTHR11070">
    <property type="entry name" value="UVRD / RECB / PCRA DNA HELICASE FAMILY MEMBER"/>
    <property type="match status" value="1"/>
</dbReference>
<protein>
    <recommendedName>
        <fullName evidence="1">DNA 3'-5' helicase II</fullName>
    </recommendedName>
</protein>
<gene>
    <name evidence="3" type="ORF">IPK02_10395</name>
</gene>
<evidence type="ECO:0000256" key="1">
    <source>
        <dbReference type="ARBA" id="ARBA00034923"/>
    </source>
</evidence>
<accession>A0A935TDE1</accession>
<dbReference type="Gene3D" id="3.40.50.300">
    <property type="entry name" value="P-loop containing nucleotide triphosphate hydrolases"/>
    <property type="match status" value="2"/>
</dbReference>
<dbReference type="GO" id="GO:0043138">
    <property type="term" value="F:3'-5' DNA helicase activity"/>
    <property type="evidence" value="ECO:0007669"/>
    <property type="project" value="TreeGrafter"/>
</dbReference>
<dbReference type="InterPro" id="IPR027785">
    <property type="entry name" value="UvrD-like_helicase_C"/>
</dbReference>
<dbReference type="GO" id="GO:0000725">
    <property type="term" value="P:recombinational repair"/>
    <property type="evidence" value="ECO:0007669"/>
    <property type="project" value="TreeGrafter"/>
</dbReference>
<dbReference type="SUPFAM" id="SSF52540">
    <property type="entry name" value="P-loop containing nucleoside triphosphate hydrolases"/>
    <property type="match status" value="1"/>
</dbReference>
<sequence>MSDPISIIRGTNDKPVSSRALADVFSRSTDLKGHLFIGYPIIGTSEGRHPIDALWVSAEKGIIIFDLIEGTKPGDYGFRQDDSANKLEARLKPHRELMRRRDLIVPIHTISFAPGVCEPDKYVKDVYPLANVDTLMQALEDFEWQSKEEDSYEAALSALQSISTIRKSRTKRNVTRDDSRGAKLKRLEDSIATLDNLQSKAVLETVEGVQRIRGLAGSGKTIVLALKAAYLHAQHPEWRIAVTFNTRSLKGQFRRLINNFSLEQTGEEPDWDNLRIVNAWGAPGGGERDGIYHEFCRAHDVEYLDFRSAKSVFGQGKEFAGVCERAIGQIREQRAIYDAVLVDEAQDFSPAFLRLCYELLDDHKRLVYAYDELQNLAGESLPSPEEIFGTKADGSPKVQFERSARDEPRRDIVLEKCYRNSRPVLVTAHSLGFGIYRDPPRAGWTGLVQMFDHTQLWEEIGYQRKDGELKAGSSVTLCRTEESSPNFLEDHSPIDDLVQFIPFENEQSQAEWLVDAIRKNIECDELRHDDIVVINPDPLTTRQKVGPVRRRLLEMGINSHLAGVDTDPDVFFQPDAASVTFTGIFRAKGNEAGMVYILNAQDCQSSAWNLASIRNRLFTAITRSKTWVRVLGVGSGMTQIMSEYGKLKSRNFELHFTYPTKEQRQQLQIVHRDMSAEERKRLRSREQNLVDLITDLESGSVHPEDLDEGLRAKLEELLIRKNG</sequence>
<dbReference type="EMBL" id="JADJOT010000009">
    <property type="protein sequence ID" value="MBK7954322.1"/>
    <property type="molecule type" value="Genomic_DNA"/>
</dbReference>
<dbReference type="InterPro" id="IPR027417">
    <property type="entry name" value="P-loop_NTPase"/>
</dbReference>
<dbReference type="Proteomes" id="UP000706151">
    <property type="component" value="Unassembled WGS sequence"/>
</dbReference>
<comment type="caution">
    <text evidence="3">The sequence shown here is derived from an EMBL/GenBank/DDBJ whole genome shotgun (WGS) entry which is preliminary data.</text>
</comment>
<evidence type="ECO:0000259" key="2">
    <source>
        <dbReference type="Pfam" id="PF13538"/>
    </source>
</evidence>
<dbReference type="AlphaFoldDB" id="A0A935TDE1"/>
<feature type="domain" description="UvrD-like helicase C-terminal" evidence="2">
    <location>
        <begin position="582"/>
        <end position="630"/>
    </location>
</feature>
<evidence type="ECO:0000313" key="4">
    <source>
        <dbReference type="Proteomes" id="UP000706151"/>
    </source>
</evidence>